<evidence type="ECO:0000313" key="15">
    <source>
        <dbReference type="Proteomes" id="UP000613580"/>
    </source>
</evidence>
<dbReference type="InterPro" id="IPR027417">
    <property type="entry name" value="P-loop_NTPase"/>
</dbReference>
<evidence type="ECO:0000256" key="10">
    <source>
        <dbReference type="SAM" id="Coils"/>
    </source>
</evidence>
<comment type="similarity">
    <text evidence="1">Belongs to the SNF2/RAD54 helicase family.</text>
</comment>
<keyword evidence="2" id="KW-0479">Metal-binding</keyword>
<dbReference type="InterPro" id="IPR000330">
    <property type="entry name" value="SNF2_N"/>
</dbReference>
<reference evidence="14" key="1">
    <citation type="submission" date="2020-05" db="EMBL/GenBank/DDBJ databases">
        <title>Mycena genomes resolve the evolution of fungal bioluminescence.</title>
        <authorList>
            <person name="Tsai I.J."/>
        </authorList>
    </citation>
    <scope>NUCLEOTIDE SEQUENCE</scope>
    <source>
        <strain evidence="14">110903Hualien_Pintung</strain>
    </source>
</reference>
<evidence type="ECO:0000256" key="2">
    <source>
        <dbReference type="ARBA" id="ARBA00022723"/>
    </source>
</evidence>
<dbReference type="PANTHER" id="PTHR45626:SF16">
    <property type="entry name" value="ATP-DEPENDENT HELICASE ULS1"/>
    <property type="match status" value="1"/>
</dbReference>
<dbReference type="GO" id="GO:0005524">
    <property type="term" value="F:ATP binding"/>
    <property type="evidence" value="ECO:0007669"/>
    <property type="project" value="UniProtKB-KW"/>
</dbReference>
<dbReference type="GO" id="GO:0008270">
    <property type="term" value="F:zinc ion binding"/>
    <property type="evidence" value="ECO:0007669"/>
    <property type="project" value="UniProtKB-KW"/>
</dbReference>
<dbReference type="SMART" id="SM00184">
    <property type="entry name" value="RING"/>
    <property type="match status" value="1"/>
</dbReference>
<evidence type="ECO:0000256" key="6">
    <source>
        <dbReference type="ARBA" id="ARBA00022806"/>
    </source>
</evidence>
<keyword evidence="5" id="KW-0378">Hydrolase</keyword>
<feature type="region of interest" description="Disordered" evidence="11">
    <location>
        <begin position="140"/>
        <end position="160"/>
    </location>
</feature>
<dbReference type="InterPro" id="IPR001841">
    <property type="entry name" value="Znf_RING"/>
</dbReference>
<keyword evidence="7" id="KW-0862">Zinc</keyword>
<feature type="region of interest" description="Disordered" evidence="11">
    <location>
        <begin position="855"/>
        <end position="914"/>
    </location>
</feature>
<evidence type="ECO:0000259" key="12">
    <source>
        <dbReference type="PROSITE" id="PS50089"/>
    </source>
</evidence>
<dbReference type="InterPro" id="IPR017907">
    <property type="entry name" value="Znf_RING_CS"/>
</dbReference>
<dbReference type="Pfam" id="PF00271">
    <property type="entry name" value="Helicase_C"/>
    <property type="match status" value="1"/>
</dbReference>
<accession>A0A8H6SMX2</accession>
<dbReference type="GO" id="GO:0008094">
    <property type="term" value="F:ATP-dependent activity, acting on DNA"/>
    <property type="evidence" value="ECO:0007669"/>
    <property type="project" value="TreeGrafter"/>
</dbReference>
<dbReference type="InterPro" id="IPR038718">
    <property type="entry name" value="SNF2-like_sf"/>
</dbReference>
<protein>
    <submittedName>
        <fullName evidence="14">SNF2 superfamily protein</fullName>
    </submittedName>
</protein>
<feature type="compositionally biased region" description="Basic and acidic residues" evidence="11">
    <location>
        <begin position="140"/>
        <end position="152"/>
    </location>
</feature>
<evidence type="ECO:0000259" key="13">
    <source>
        <dbReference type="PROSITE" id="PS51194"/>
    </source>
</evidence>
<feature type="compositionally biased region" description="Basic residues" evidence="11">
    <location>
        <begin position="875"/>
        <end position="885"/>
    </location>
</feature>
<gene>
    <name evidence="14" type="ORF">HMN09_00908400</name>
</gene>
<dbReference type="Gene3D" id="3.40.50.300">
    <property type="entry name" value="P-loop containing nucleotide triphosphate hydrolases"/>
    <property type="match status" value="1"/>
</dbReference>
<evidence type="ECO:0000256" key="7">
    <source>
        <dbReference type="ARBA" id="ARBA00022833"/>
    </source>
</evidence>
<dbReference type="SMART" id="SM00487">
    <property type="entry name" value="DEXDc"/>
    <property type="match status" value="1"/>
</dbReference>
<proteinExistence type="inferred from homology"/>
<dbReference type="PROSITE" id="PS51194">
    <property type="entry name" value="HELICASE_CTER"/>
    <property type="match status" value="1"/>
</dbReference>
<evidence type="ECO:0000256" key="1">
    <source>
        <dbReference type="ARBA" id="ARBA00007025"/>
    </source>
</evidence>
<feature type="coiled-coil region" evidence="10">
    <location>
        <begin position="169"/>
        <end position="230"/>
    </location>
</feature>
<organism evidence="14 15">
    <name type="scientific">Mycena chlorophos</name>
    <name type="common">Agaric fungus</name>
    <name type="synonym">Agaricus chlorophos</name>
    <dbReference type="NCBI Taxonomy" id="658473"/>
    <lineage>
        <taxon>Eukaryota</taxon>
        <taxon>Fungi</taxon>
        <taxon>Dikarya</taxon>
        <taxon>Basidiomycota</taxon>
        <taxon>Agaricomycotina</taxon>
        <taxon>Agaricomycetes</taxon>
        <taxon>Agaricomycetidae</taxon>
        <taxon>Agaricales</taxon>
        <taxon>Marasmiineae</taxon>
        <taxon>Mycenaceae</taxon>
        <taxon>Mycena</taxon>
    </lineage>
</organism>
<dbReference type="GO" id="GO:0016787">
    <property type="term" value="F:hydrolase activity"/>
    <property type="evidence" value="ECO:0007669"/>
    <property type="project" value="UniProtKB-KW"/>
</dbReference>
<keyword evidence="15" id="KW-1185">Reference proteome</keyword>
<keyword evidence="4 9" id="KW-0863">Zinc-finger</keyword>
<evidence type="ECO:0000256" key="8">
    <source>
        <dbReference type="ARBA" id="ARBA00022840"/>
    </source>
</evidence>
<dbReference type="SUPFAM" id="SSF52540">
    <property type="entry name" value="P-loop containing nucleoside triphosphate hydrolases"/>
    <property type="match status" value="2"/>
</dbReference>
<dbReference type="InterPro" id="IPR018957">
    <property type="entry name" value="Znf_C3HC4_RING-type"/>
</dbReference>
<dbReference type="GO" id="GO:0004386">
    <property type="term" value="F:helicase activity"/>
    <property type="evidence" value="ECO:0007669"/>
    <property type="project" value="UniProtKB-KW"/>
</dbReference>
<evidence type="ECO:0000256" key="3">
    <source>
        <dbReference type="ARBA" id="ARBA00022741"/>
    </source>
</evidence>
<feature type="domain" description="RING-type" evidence="12">
    <location>
        <begin position="780"/>
        <end position="830"/>
    </location>
</feature>
<dbReference type="AlphaFoldDB" id="A0A8H6SMX2"/>
<dbReference type="InterPro" id="IPR013083">
    <property type="entry name" value="Znf_RING/FYVE/PHD"/>
</dbReference>
<dbReference type="SMART" id="SM00490">
    <property type="entry name" value="HELICc"/>
    <property type="match status" value="1"/>
</dbReference>
<sequence length="1156" mass="128903">MSDASSDLRALAQRQLNLESSAQVPQAYLDELKVLVDLYPHDTNFTVVLQPNLGYGRVSCCGEIINLGPRATASDGGKAQGFGSLYAYRIHVNRHPNHKGPRDARMSALIKHESSTNVLREANAVKPEPLDATIPLKRTSDDAFEVKPESGPKKLKRENTNPLLDPAAAQAAQENRDKISELLRSIANKQAVLDRIKLQSTKSKAQTTRIKTLEAQISSLRREKQLLDASIPRVASPNKRVLKAEPRPELPVFPKLEDVKPNLEDVKPIIPKAGAASSFRFSDVSYDSDDEMDVDVDPSANMVNQLAGILPNIAPLGGIDHQDENGDYHGRGRDTFHGPQARADDIDKFLIEAGNAELFDGNETIDKALEKLGLENVQELIPGLEIPLMPHQLLGVAWMVASENKKSTSGGMLADEMGLGKTVQMIATMVKNPSTDRKCSTKPKRKADLLSYDVALTTYGTLALEWPDAEAEERKTKAQVKKKKVDDDFITSDSDEESDDAEKKKSKGKGKKKNERGLLFQVDFYRIVLDEAQNIRNKRTRVSRAVTDLSAKLRWCLTATPIVNSLVDVYGPIRFLKIRPWYDWSEFNEKIARNEKKYPQLAVARLQKVLDLFLLRRMKNSTLDGKKLIELPDKNVELVSLEFSKARGALDLYVETRQQAQFNRFLKQGTVLRNYASVLVMLLRLRQLCSHPALIQEGNNAHFLAPGETEESSEFAQVLARARKEVSKEFVTKMKTKYKELAQRRIEAEKEARSLFIVLLVAHFALQAEEGEAVLEVDDCGICLDSLSDAVVTPCGHEFCESCISNFFEAPRADENAGLKADERPCPACRTPISAHKLFPVAAFEPTDDELKLEDENVKSEDSDVEIVEDSSLAKPKRPVRKSASRKAITIDSSDDEEDMSDFIVNSDEDEDEKDARRLMKRRAKGKKTRCTVVLDSDEEDDETPEGKGVLIKGPQKKLTKEELKMIPKFLPSTKMKSMMDYIKTLAEEKPDEKTLVISQWTQCLDIVSDYLQEAQIPHVKFQGDMTNSQREKAVSVFMSKDKATVMLMSLKCGGVGLNLTRANNVVSLDLGWSPAIDNQAFDRVHRLGQVRPVTVRRLVIADTVEDRILALQERKQGLAEGSLGEGKGKKIGRLSVKELASLFGLDARGRVLPTG</sequence>
<feature type="region of interest" description="Disordered" evidence="11">
    <location>
        <begin position="491"/>
        <end position="510"/>
    </location>
</feature>
<evidence type="ECO:0000256" key="11">
    <source>
        <dbReference type="SAM" id="MobiDB-lite"/>
    </source>
</evidence>
<dbReference type="SUPFAM" id="SSF57850">
    <property type="entry name" value="RING/U-box"/>
    <property type="match status" value="1"/>
</dbReference>
<keyword evidence="6" id="KW-0347">Helicase</keyword>
<dbReference type="OrthoDB" id="423559at2759"/>
<dbReference type="CDD" id="cd18793">
    <property type="entry name" value="SF2_C_SNF"/>
    <property type="match status" value="1"/>
</dbReference>
<evidence type="ECO:0000313" key="14">
    <source>
        <dbReference type="EMBL" id="KAF7302735.1"/>
    </source>
</evidence>
<feature type="compositionally biased region" description="Acidic residues" evidence="11">
    <location>
        <begin position="491"/>
        <end position="500"/>
    </location>
</feature>
<feature type="compositionally biased region" description="Acidic residues" evidence="11">
    <location>
        <begin position="893"/>
        <end position="913"/>
    </location>
</feature>
<name>A0A8H6SMX2_MYCCL</name>
<dbReference type="Pfam" id="PF00097">
    <property type="entry name" value="zf-C3HC4"/>
    <property type="match status" value="1"/>
</dbReference>
<comment type="caution">
    <text evidence="14">The sequence shown here is derived from an EMBL/GenBank/DDBJ whole genome shotgun (WGS) entry which is preliminary data.</text>
</comment>
<dbReference type="PANTHER" id="PTHR45626">
    <property type="entry name" value="TRANSCRIPTION TERMINATION FACTOR 2-RELATED"/>
    <property type="match status" value="1"/>
</dbReference>
<dbReference type="CDD" id="cd18008">
    <property type="entry name" value="DEXDc_SHPRH-like"/>
    <property type="match status" value="1"/>
</dbReference>
<keyword evidence="8" id="KW-0067">ATP-binding</keyword>
<dbReference type="InterPro" id="IPR049730">
    <property type="entry name" value="SNF2/RAD54-like_C"/>
</dbReference>
<evidence type="ECO:0000256" key="4">
    <source>
        <dbReference type="ARBA" id="ARBA00022771"/>
    </source>
</evidence>
<dbReference type="Proteomes" id="UP000613580">
    <property type="component" value="Unassembled WGS sequence"/>
</dbReference>
<dbReference type="Pfam" id="PF00176">
    <property type="entry name" value="SNF2-rel_dom"/>
    <property type="match status" value="2"/>
</dbReference>
<dbReference type="GO" id="GO:0005634">
    <property type="term" value="C:nucleus"/>
    <property type="evidence" value="ECO:0007669"/>
    <property type="project" value="TreeGrafter"/>
</dbReference>
<keyword evidence="10" id="KW-0175">Coiled coil</keyword>
<dbReference type="Gene3D" id="3.40.50.10810">
    <property type="entry name" value="Tandem AAA-ATPase domain"/>
    <property type="match status" value="1"/>
</dbReference>
<feature type="domain" description="Helicase C-terminal" evidence="13">
    <location>
        <begin position="978"/>
        <end position="1136"/>
    </location>
</feature>
<keyword evidence="3" id="KW-0547">Nucleotide-binding</keyword>
<dbReference type="EMBL" id="JACAZE010000012">
    <property type="protein sequence ID" value="KAF7302735.1"/>
    <property type="molecule type" value="Genomic_DNA"/>
</dbReference>
<evidence type="ECO:0000256" key="5">
    <source>
        <dbReference type="ARBA" id="ARBA00022801"/>
    </source>
</evidence>
<dbReference type="Gene3D" id="3.30.40.10">
    <property type="entry name" value="Zinc/RING finger domain, C3HC4 (zinc finger)"/>
    <property type="match status" value="1"/>
</dbReference>
<dbReference type="PROSITE" id="PS50089">
    <property type="entry name" value="ZF_RING_2"/>
    <property type="match status" value="1"/>
</dbReference>
<dbReference type="InterPro" id="IPR014001">
    <property type="entry name" value="Helicase_ATP-bd"/>
</dbReference>
<dbReference type="GO" id="GO:0006289">
    <property type="term" value="P:nucleotide-excision repair"/>
    <property type="evidence" value="ECO:0007669"/>
    <property type="project" value="TreeGrafter"/>
</dbReference>
<evidence type="ECO:0000256" key="9">
    <source>
        <dbReference type="PROSITE-ProRule" id="PRU00175"/>
    </source>
</evidence>
<dbReference type="InterPro" id="IPR050628">
    <property type="entry name" value="SNF2_RAD54_helicase_TF"/>
</dbReference>
<dbReference type="PROSITE" id="PS00518">
    <property type="entry name" value="ZF_RING_1"/>
    <property type="match status" value="1"/>
</dbReference>
<dbReference type="InterPro" id="IPR001650">
    <property type="entry name" value="Helicase_C-like"/>
</dbReference>